<organism evidence="1">
    <name type="scientific">Blastocystis hominis</name>
    <dbReference type="NCBI Taxonomy" id="12968"/>
    <lineage>
        <taxon>Eukaryota</taxon>
        <taxon>Sar</taxon>
        <taxon>Stramenopiles</taxon>
        <taxon>Bigyra</taxon>
        <taxon>Opalozoa</taxon>
        <taxon>Opalinata</taxon>
        <taxon>Blastocystidae</taxon>
        <taxon>Blastocystis</taxon>
    </lineage>
</organism>
<proteinExistence type="predicted"/>
<evidence type="ECO:0000313" key="1">
    <source>
        <dbReference type="EMBL" id="CBK22923.2"/>
    </source>
</evidence>
<dbReference type="GeneID" id="24920026"/>
<name>D8M4D4_BLAHO</name>
<reference evidence="1" key="1">
    <citation type="submission" date="2010-02" db="EMBL/GenBank/DDBJ databases">
        <title>Sequencing and annotation of the Blastocystis hominis genome.</title>
        <authorList>
            <person name="Wincker P."/>
        </authorList>
    </citation>
    <scope>NUCLEOTIDE SEQUENCE</scope>
    <source>
        <strain evidence="1">Singapore isolate B</strain>
    </source>
</reference>
<dbReference type="Proteomes" id="UP000008312">
    <property type="component" value="Unassembled WGS sequence"/>
</dbReference>
<keyword evidence="2" id="KW-1185">Reference proteome</keyword>
<accession>D8M4D4</accession>
<gene>
    <name evidence="1" type="ORF">GSBLH_T00002891001</name>
</gene>
<protein>
    <submittedName>
        <fullName evidence="1">Uncharacterized protein</fullName>
    </submittedName>
</protein>
<dbReference type="AlphaFoldDB" id="D8M4D4"/>
<dbReference type="EMBL" id="FN668652">
    <property type="protein sequence ID" value="CBK22923.2"/>
    <property type="molecule type" value="Genomic_DNA"/>
</dbReference>
<sequence>MIHTSLCNLFQEDDATSTLIEADDGFVDDLYNPAEPGRDALATYGFASIESKLEAKRLAKAKKERKDRRANWLLSSVRSVLSWWWRVC</sequence>
<dbReference type="InParanoid" id="D8M4D4"/>
<dbReference type="RefSeq" id="XP_012896971.1">
    <property type="nucleotide sequence ID" value="XM_013041517.1"/>
</dbReference>
<evidence type="ECO:0000313" key="2">
    <source>
        <dbReference type="Proteomes" id="UP000008312"/>
    </source>
</evidence>